<proteinExistence type="predicted"/>
<dbReference type="EMBL" id="JAMQOM010000019">
    <property type="protein sequence ID" value="MDS0223616.1"/>
    <property type="molecule type" value="Genomic_DNA"/>
</dbReference>
<keyword evidence="2" id="KW-1185">Reference proteome</keyword>
<dbReference type="SUPFAM" id="SSF55331">
    <property type="entry name" value="Tautomerase/MIF"/>
    <property type="match status" value="1"/>
</dbReference>
<gene>
    <name evidence="1" type="ORF">NDI54_19940</name>
</gene>
<evidence type="ECO:0000313" key="2">
    <source>
        <dbReference type="Proteomes" id="UP001253439"/>
    </source>
</evidence>
<dbReference type="PANTHER" id="PTHR38460">
    <property type="entry name" value="TAUTOMERASE YOLI-RELATED"/>
    <property type="match status" value="1"/>
</dbReference>
<sequence length="123" mass="14262">MPLVTISLLEGKSDEYRRTIASRVNKAVLDTLDFPPDDRYQLIREFPSQDFELQEREGDRIVLELTMRAGQAREDKQAFYARVTELLKQEPGIPPENVMIVITENSEEDWSFRNGVAQFIKNS</sequence>
<dbReference type="RefSeq" id="WP_310898143.1">
    <property type="nucleotide sequence ID" value="NZ_JAMQOM010000019.1"/>
</dbReference>
<accession>A0AAE4F0P9</accession>
<dbReference type="InterPro" id="IPR037479">
    <property type="entry name" value="Tauto_MSAD"/>
</dbReference>
<reference evidence="1 2" key="1">
    <citation type="submission" date="2022-06" db="EMBL/GenBank/DDBJ databases">
        <title>Haloarcula sp. a new haloarchaeum isolate from saline soil.</title>
        <authorList>
            <person name="Strakova D."/>
            <person name="Galisteo C."/>
            <person name="Sanchez-Porro C."/>
            <person name="Ventosa A."/>
        </authorList>
    </citation>
    <scope>NUCLEOTIDE SEQUENCE [LARGE SCALE GENOMIC DNA]</scope>
    <source>
        <strain evidence="1 2">S1AR25-5A</strain>
    </source>
</reference>
<dbReference type="Proteomes" id="UP001253439">
    <property type="component" value="Unassembled WGS sequence"/>
</dbReference>
<protein>
    <submittedName>
        <fullName evidence="1">Tautomerase family protein</fullName>
    </submittedName>
</protein>
<dbReference type="PANTHER" id="PTHR38460:SF1">
    <property type="entry name" value="TAUTOMERASE YOLI-RELATED"/>
    <property type="match status" value="1"/>
</dbReference>
<evidence type="ECO:0000313" key="1">
    <source>
        <dbReference type="EMBL" id="MDS0223616.1"/>
    </source>
</evidence>
<organism evidence="1 2">
    <name type="scientific">Haloarcula terrestris</name>
    <dbReference type="NCBI Taxonomy" id="2950533"/>
    <lineage>
        <taxon>Archaea</taxon>
        <taxon>Methanobacteriati</taxon>
        <taxon>Methanobacteriota</taxon>
        <taxon>Stenosarchaea group</taxon>
        <taxon>Halobacteria</taxon>
        <taxon>Halobacteriales</taxon>
        <taxon>Haloarculaceae</taxon>
        <taxon>Haloarcula</taxon>
    </lineage>
</organism>
<dbReference type="Pfam" id="PF14552">
    <property type="entry name" value="Tautomerase_2"/>
    <property type="match status" value="1"/>
</dbReference>
<comment type="caution">
    <text evidence="1">The sequence shown here is derived from an EMBL/GenBank/DDBJ whole genome shotgun (WGS) entry which is preliminary data.</text>
</comment>
<name>A0AAE4F0P9_9EURY</name>
<dbReference type="InterPro" id="IPR014347">
    <property type="entry name" value="Tautomerase/MIF_sf"/>
</dbReference>
<dbReference type="Gene3D" id="3.30.429.10">
    <property type="entry name" value="Macrophage Migration Inhibitory Factor"/>
    <property type="match status" value="1"/>
</dbReference>
<dbReference type="AlphaFoldDB" id="A0AAE4F0P9"/>